<evidence type="ECO:0000256" key="4">
    <source>
        <dbReference type="PIRSR" id="PIRSR000097-2"/>
    </source>
</evidence>
<name>A0A427YSM1_9TREE</name>
<proteinExistence type="inferred from homology"/>
<dbReference type="CDD" id="cd19071">
    <property type="entry name" value="AKR_AKR1-5-like"/>
    <property type="match status" value="1"/>
</dbReference>
<feature type="site" description="Lowers pKa of active site Tyr" evidence="5">
    <location>
        <position position="87"/>
    </location>
</feature>
<evidence type="ECO:0000256" key="1">
    <source>
        <dbReference type="ARBA" id="ARBA00007905"/>
    </source>
</evidence>
<protein>
    <recommendedName>
        <fullName evidence="6">NADP-dependent oxidoreductase domain-containing protein</fullName>
    </recommendedName>
</protein>
<dbReference type="OrthoDB" id="416253at2759"/>
<evidence type="ECO:0000256" key="3">
    <source>
        <dbReference type="PIRSR" id="PIRSR000097-1"/>
    </source>
</evidence>
<dbReference type="InterPro" id="IPR023210">
    <property type="entry name" value="NADP_OxRdtase_dom"/>
</dbReference>
<keyword evidence="2" id="KW-0560">Oxidoreductase</keyword>
<dbReference type="PRINTS" id="PR00069">
    <property type="entry name" value="ALDKETRDTASE"/>
</dbReference>
<reference evidence="7 8" key="1">
    <citation type="submission" date="2018-11" db="EMBL/GenBank/DDBJ databases">
        <title>Genome sequence of Saitozyma podzolica DSM 27192.</title>
        <authorList>
            <person name="Aliyu H."/>
            <person name="Gorte O."/>
            <person name="Ochsenreither K."/>
        </authorList>
    </citation>
    <scope>NUCLEOTIDE SEQUENCE [LARGE SCALE GENOMIC DNA]</scope>
    <source>
        <strain evidence="7 8">DSM 27192</strain>
    </source>
</reference>
<evidence type="ECO:0000259" key="6">
    <source>
        <dbReference type="Pfam" id="PF00248"/>
    </source>
</evidence>
<dbReference type="InterPro" id="IPR018170">
    <property type="entry name" value="Aldo/ket_reductase_CS"/>
</dbReference>
<dbReference type="PIRSF" id="PIRSF000097">
    <property type="entry name" value="AKR"/>
    <property type="match status" value="1"/>
</dbReference>
<dbReference type="Pfam" id="PF00248">
    <property type="entry name" value="Aldo_ket_red"/>
    <property type="match status" value="1"/>
</dbReference>
<feature type="active site" description="Proton donor" evidence="3">
    <location>
        <position position="58"/>
    </location>
</feature>
<dbReference type="GO" id="GO:0016491">
    <property type="term" value="F:oxidoreductase activity"/>
    <property type="evidence" value="ECO:0007669"/>
    <property type="project" value="UniProtKB-KW"/>
</dbReference>
<dbReference type="AlphaFoldDB" id="A0A427YSM1"/>
<feature type="binding site" evidence="4">
    <location>
        <position position="119"/>
    </location>
    <ligand>
        <name>substrate</name>
    </ligand>
</feature>
<gene>
    <name evidence="7" type="ORF">EHS25_003936</name>
</gene>
<dbReference type="InterPro" id="IPR020471">
    <property type="entry name" value="AKR"/>
</dbReference>
<evidence type="ECO:0000313" key="7">
    <source>
        <dbReference type="EMBL" id="RSH94133.1"/>
    </source>
</evidence>
<sequence>MPIPKPVASLTGRLQMLDGQQIPQFGLGVYEMSAQETYDCVKYALQVGYRHIDTAERYENEEACGRAIRDFMKETGTHRSEIFLTSKLKINRTYELAMQDLRGSLKRAGETYFDLYLVHSAVGGREVRKKVWKALCDAKEEGWVHSIGVSNFGAKHIQEFIDQKVPLPTINQIDLHPFMRHPEIVKICEDNGILLEAWGPLARAMRFNHKTVKSVAQKHSKDVAQIMLRWGLQHGFVVIPKSVSPSRIKSNSEIFDFEISSEDMKELDALDEHLVTDWDVVDVE</sequence>
<organism evidence="7 8">
    <name type="scientific">Saitozyma podzolica</name>
    <dbReference type="NCBI Taxonomy" id="1890683"/>
    <lineage>
        <taxon>Eukaryota</taxon>
        <taxon>Fungi</taxon>
        <taxon>Dikarya</taxon>
        <taxon>Basidiomycota</taxon>
        <taxon>Agaricomycotina</taxon>
        <taxon>Tremellomycetes</taxon>
        <taxon>Tremellales</taxon>
        <taxon>Trimorphomycetaceae</taxon>
        <taxon>Saitozyma</taxon>
    </lineage>
</organism>
<dbReference type="PROSITE" id="PS00798">
    <property type="entry name" value="ALDOKETO_REDUCTASE_1"/>
    <property type="match status" value="1"/>
</dbReference>
<dbReference type="FunFam" id="3.20.20.100:FF:000015">
    <property type="entry name" value="Oxidoreductase, aldo/keto reductase family"/>
    <property type="match status" value="1"/>
</dbReference>
<dbReference type="Gene3D" id="3.20.20.100">
    <property type="entry name" value="NADP-dependent oxidoreductase domain"/>
    <property type="match status" value="1"/>
</dbReference>
<evidence type="ECO:0000313" key="8">
    <source>
        <dbReference type="Proteomes" id="UP000279259"/>
    </source>
</evidence>
<dbReference type="PROSITE" id="PS00063">
    <property type="entry name" value="ALDOKETO_REDUCTASE_3"/>
    <property type="match status" value="1"/>
</dbReference>
<dbReference type="PANTHER" id="PTHR43827:SF13">
    <property type="entry name" value="ALDO_KETO REDUCTASE FAMILY PROTEIN"/>
    <property type="match status" value="1"/>
</dbReference>
<dbReference type="STRING" id="1890683.A0A427YSM1"/>
<dbReference type="Proteomes" id="UP000279259">
    <property type="component" value="Unassembled WGS sequence"/>
</dbReference>
<comment type="similarity">
    <text evidence="1">Belongs to the aldo/keto reductase family.</text>
</comment>
<accession>A0A427YSM1</accession>
<comment type="caution">
    <text evidence="7">The sequence shown here is derived from an EMBL/GenBank/DDBJ whole genome shotgun (WGS) entry which is preliminary data.</text>
</comment>
<dbReference type="EMBL" id="RSCD01000002">
    <property type="protein sequence ID" value="RSH94133.1"/>
    <property type="molecule type" value="Genomic_DNA"/>
</dbReference>
<keyword evidence="8" id="KW-1185">Reference proteome</keyword>
<dbReference type="SUPFAM" id="SSF51430">
    <property type="entry name" value="NAD(P)-linked oxidoreductase"/>
    <property type="match status" value="1"/>
</dbReference>
<dbReference type="InterPro" id="IPR036812">
    <property type="entry name" value="NAD(P)_OxRdtase_dom_sf"/>
</dbReference>
<feature type="domain" description="NADP-dependent oxidoreductase" evidence="6">
    <location>
        <begin position="26"/>
        <end position="272"/>
    </location>
</feature>
<evidence type="ECO:0000256" key="5">
    <source>
        <dbReference type="PIRSR" id="PIRSR000097-3"/>
    </source>
</evidence>
<evidence type="ECO:0000256" key="2">
    <source>
        <dbReference type="ARBA" id="ARBA00023002"/>
    </source>
</evidence>
<dbReference type="PANTHER" id="PTHR43827">
    <property type="entry name" value="2,5-DIKETO-D-GLUCONIC ACID REDUCTASE"/>
    <property type="match status" value="1"/>
</dbReference>